<dbReference type="SUPFAM" id="SSF51735">
    <property type="entry name" value="NAD(P)-binding Rossmann-fold domains"/>
    <property type="match status" value="2"/>
</dbReference>
<dbReference type="Proteomes" id="UP000094444">
    <property type="component" value="Unassembled WGS sequence"/>
</dbReference>
<evidence type="ECO:0000256" key="5">
    <source>
        <dbReference type="ARBA" id="ARBA00023268"/>
    </source>
</evidence>
<organism evidence="11 12">
    <name type="scientific">Diaporthe helianthi</name>
    <dbReference type="NCBI Taxonomy" id="158607"/>
    <lineage>
        <taxon>Eukaryota</taxon>
        <taxon>Fungi</taxon>
        <taxon>Dikarya</taxon>
        <taxon>Ascomycota</taxon>
        <taxon>Pezizomycotina</taxon>
        <taxon>Sordariomycetes</taxon>
        <taxon>Sordariomycetidae</taxon>
        <taxon>Diaporthales</taxon>
        <taxon>Diaporthaceae</taxon>
        <taxon>Diaporthe</taxon>
    </lineage>
</organism>
<evidence type="ECO:0000259" key="9">
    <source>
        <dbReference type="PROSITE" id="PS52004"/>
    </source>
</evidence>
<dbReference type="InterPro" id="IPR014031">
    <property type="entry name" value="Ketoacyl_synth_C"/>
</dbReference>
<evidence type="ECO:0000256" key="2">
    <source>
        <dbReference type="ARBA" id="ARBA00022553"/>
    </source>
</evidence>
<keyword evidence="3" id="KW-0808">Transferase</keyword>
<dbReference type="Pfam" id="PF23297">
    <property type="entry name" value="ACP_SdgA_C"/>
    <property type="match status" value="1"/>
</dbReference>
<evidence type="ECO:0000259" key="8">
    <source>
        <dbReference type="PROSITE" id="PS50075"/>
    </source>
</evidence>
<dbReference type="InterPro" id="IPR016036">
    <property type="entry name" value="Malonyl_transacylase_ACP-bd"/>
</dbReference>
<sequence>MVTPPSDSYGLGGYPFDGQPWQHQPGNGSAPGGHTNGLNSTQPEPPTPQKQMPIAIVGLACRLPGNVSSPAEFWELCSRARTGFGPIPKDRFSHDAYYHPNAGKMGSYHAQGGNFLTHVDLKSMDAPFFGLTEKEAVSMDPQQRLLLECTFEALENGGIPKHSIVGQDVGVFVGGSIAEYEHQLARDIDSMPMHQATGCAQAMQSNRISHFFDLRGPSFTADTACSASLVALHLACQSMRAGESTHAIVGSCHLNMLPEFWSSFSSSRLLSDSGRSIAFDGRGTGFGRGEGCGVIVLKPLDEALKNNDVIRAVIHGSGINQDGKTPGITMPNGTAQERLINKVYRDAGISPADCGFVECHGTGTKVGDPIEATAIHNALGQGRTARDPLYIGSIKSNIGHLEAASGIAAVIKAVMMLERGFLLPNHDFKEPNEKIPWKEWNLKVLKRQQPWPKSKKYISVNNFGFGGTNAHVVLGKAPSIQKPQPPKPSQAPHAPQQETSSVLRLFTNSRTPKTGEVKPVNPSNTKLFVMSANDKASLLAVMKKMVVYLEQRPEIFQKDLMENFAYTLGQRRSLLQWRASIATDSSFDLIESINSDRVIPCKQSAEKPRLGFIFTGQGAQWHAMGRELYHQYPVYATAIDRASECLRQLGSDWSLSHELLEKDAKNSKVGEAHISQPSCTAVQLALVDLLRSWDVEPVAVVGHSSGEIGAAYAAGLLSFESAMAVAYHRGRLVPVLKKRHAGLKGAMTAVGGSPAEIQPLIDDIESNANVDGKVSVACYNSPSSLTISGDSAALNAFEDELKSKYPEMFCRRLQVDTAYHCHHMNMIADEYRESIVGKMEQGSQDNNNIEPAQFFSSLHGHRVDGLECAHAEYWVHNLTNPVRFSEALDHMVKEADLDMLVELGPHSALQGPIKQILKAAATTTNGDGAPPPSRDFSKLPYSSALSRGKNAVQTTLELAGSLFTRGVFVNMEAINFPSHDHHAGNGKLPSLLTDLPTYPFNYQHKFWHEPRLAEAHRHRGSSNRNDLIGLEAIYSNDLEPTWRNIVQLDDLPWLRHHEIQSVTIFPISGYAAMALEALSKWCEKKGVRDQVTEFELKDLDVLKPLVFSGGDSDVEMTITLRPVDHRDPEAWIEFQICSWLQDAGWTKHCVGLAAAQLGTSCENNTSHTVSALRREVEAHLSHGETFATLHGEAMYAQLSDLGVSYGPTFQGIKSSNATTQCSTTDVAVIDVAHDMPSEHVSCDVIQPNILEAIIQSYWPIALANGAGSEATVYLPSSISGLKISSEVVALAKESGTVLKSHCRADFPTLSEGEQPRPSKASIVALTSSGPDNGDASSLGCCIQITDLKVSPVSGGEAQDDSTAVSAPRELCYKIEWEPVETKNPNISALAKLEPEVVIIHGTSTHQHTLATTLAGALYEATSWHANTGTLGEVDCEGKIVVFLSEIDEKFLTNPTEAQFHHLKSALLGTLETKPPHGVLWVTYGATQPDSGMVTGLSRTVRSETLLPFATLELDSSNEKEAVSPVLCVLGLVFGGGATGEPPSSAGQDSRELEFVSHKGTVFTPRIENDEVMNSYVQRKLDPSIPELQCFGREDRSLKLNHDALCKSSSTGCLYFEDDDDESSHPLLPDEIEFEVKAIGTNLSDLIGDLGSKNRQLGIEAAGTITRVGGKCATTFKPGHRIAALALPVPGRHHGGMYRTCARSSASTAIHIPDNLSFEQAAAMPLAYCTAYHAMINQARVVEGQSILIQYGDSSDGISVGHAVVCLAQMLLGTTGQIYLAVESEEQRKVVTGEFGIAPSHVFLSSRRGNILAMLQQCREDEQSKGVDAVISMRGSASGSENKTHVAQDLWSCVAPFGCMVEVRVGKGTEGVSGFSPVSNSTSRSNISYVGLDMFELAAERPDVLSNVVAKVAGLVGSDKLRPLPMVRARPLSELEDTFKQLQAGQQLEKTVVTVDANCSILATQRINPLKSLIHPDATYVLIGGTGGLGRSMTRWMVSNGARNIVLVSRSASASGKVKDLMNELRETADANVLLRRCDVADKASVDALFRTGMSDLPPVRGVVHGSMVLRDVLFEKMTHADYMSVIESKVQGAWNLHHATAGKPLDFFIAISSTAGIVGNRGQAAYAAANTFLDSFVQYRVSQGLPAVSLDLTAVADAGFLAEAGEGESAGGADRAAEVARNLGEESTMYEAEVLALLSAAIEGRTSGCNHQVITGVRIPPDRTRLPFWTNDAKFRRLREAAEAQIKQREEEEGRSSALNAAAASLSFNAMLKAAQGSAEAEDVICRGLVHKIAALLMLEEADLDVTRSLSHYPLDSLVAIEIRNFLTREFEANLQVLELLSSGSIQFLSRAVCSKSKLCQGLAA</sequence>
<dbReference type="SMART" id="SM00829">
    <property type="entry name" value="PKS_ER"/>
    <property type="match status" value="1"/>
</dbReference>
<dbReference type="GO" id="GO:0044550">
    <property type="term" value="P:secondary metabolite biosynthetic process"/>
    <property type="evidence" value="ECO:0007669"/>
    <property type="project" value="UniProtKB-ARBA"/>
</dbReference>
<name>A0A2P5HQK4_DIAHE</name>
<dbReference type="PROSITE" id="PS52004">
    <property type="entry name" value="KS3_2"/>
    <property type="match status" value="1"/>
</dbReference>
<dbReference type="SMART" id="SM00826">
    <property type="entry name" value="PKS_DH"/>
    <property type="match status" value="1"/>
</dbReference>
<feature type="region of interest" description="Disordered" evidence="7">
    <location>
        <begin position="1"/>
        <end position="50"/>
    </location>
</feature>
<feature type="domain" description="Ketosynthase family 3 (KS3)" evidence="9">
    <location>
        <begin position="51"/>
        <end position="476"/>
    </location>
</feature>
<evidence type="ECO:0000256" key="6">
    <source>
        <dbReference type="PROSITE-ProRule" id="PRU01363"/>
    </source>
</evidence>
<dbReference type="Gene3D" id="3.10.129.110">
    <property type="entry name" value="Polyketide synthase dehydratase"/>
    <property type="match status" value="1"/>
</dbReference>
<dbReference type="InterPro" id="IPR020807">
    <property type="entry name" value="PKS_DH"/>
</dbReference>
<dbReference type="OrthoDB" id="329835at2759"/>
<dbReference type="GO" id="GO:0004312">
    <property type="term" value="F:fatty acid synthase activity"/>
    <property type="evidence" value="ECO:0007669"/>
    <property type="project" value="TreeGrafter"/>
</dbReference>
<dbReference type="InterPro" id="IPR018201">
    <property type="entry name" value="Ketoacyl_synth_AS"/>
</dbReference>
<dbReference type="InterPro" id="IPR049552">
    <property type="entry name" value="PKS_DH_N"/>
</dbReference>
<dbReference type="PANTHER" id="PTHR43775">
    <property type="entry name" value="FATTY ACID SYNTHASE"/>
    <property type="match status" value="1"/>
</dbReference>
<dbReference type="InterPro" id="IPR020806">
    <property type="entry name" value="PKS_PP-bd"/>
</dbReference>
<dbReference type="InterPro" id="IPR001227">
    <property type="entry name" value="Ac_transferase_dom_sf"/>
</dbReference>
<dbReference type="InterPro" id="IPR049900">
    <property type="entry name" value="PKS_mFAS_DH"/>
</dbReference>
<dbReference type="Pfam" id="PF16197">
    <property type="entry name" value="KAsynt_C_assoc"/>
    <property type="match status" value="1"/>
</dbReference>
<dbReference type="GO" id="GO:0006633">
    <property type="term" value="P:fatty acid biosynthetic process"/>
    <property type="evidence" value="ECO:0007669"/>
    <property type="project" value="InterPro"/>
</dbReference>
<dbReference type="GO" id="GO:0004315">
    <property type="term" value="F:3-oxoacyl-[acyl-carrier-protein] synthase activity"/>
    <property type="evidence" value="ECO:0007669"/>
    <property type="project" value="InterPro"/>
</dbReference>
<dbReference type="PROSITE" id="PS50075">
    <property type="entry name" value="CARRIER"/>
    <property type="match status" value="1"/>
</dbReference>
<dbReference type="SUPFAM" id="SSF47336">
    <property type="entry name" value="ACP-like"/>
    <property type="match status" value="1"/>
</dbReference>
<dbReference type="GO" id="GO:0016491">
    <property type="term" value="F:oxidoreductase activity"/>
    <property type="evidence" value="ECO:0007669"/>
    <property type="project" value="UniProtKB-KW"/>
</dbReference>
<dbReference type="InterPro" id="IPR036736">
    <property type="entry name" value="ACP-like_sf"/>
</dbReference>
<keyword evidence="12" id="KW-1185">Reference proteome</keyword>
<dbReference type="InterPro" id="IPR050091">
    <property type="entry name" value="PKS_NRPS_Biosynth_Enz"/>
</dbReference>
<dbReference type="SMART" id="SM00825">
    <property type="entry name" value="PKS_KS"/>
    <property type="match status" value="1"/>
</dbReference>
<dbReference type="CDD" id="cd00833">
    <property type="entry name" value="PKS"/>
    <property type="match status" value="1"/>
</dbReference>
<reference evidence="11" key="1">
    <citation type="submission" date="2017-09" db="EMBL/GenBank/DDBJ databases">
        <title>Polyketide synthases of a Diaporthe helianthi virulent isolate.</title>
        <authorList>
            <person name="Baroncelli R."/>
        </authorList>
    </citation>
    <scope>NUCLEOTIDE SEQUENCE [LARGE SCALE GENOMIC DNA]</scope>
    <source>
        <strain evidence="11">7/96</strain>
    </source>
</reference>
<dbReference type="STRING" id="158607.A0A2P5HQK4"/>
<dbReference type="InterPro" id="IPR014043">
    <property type="entry name" value="Acyl_transferase_dom"/>
</dbReference>
<dbReference type="SMART" id="SM00822">
    <property type="entry name" value="PKS_KR"/>
    <property type="match status" value="1"/>
</dbReference>
<dbReference type="PANTHER" id="PTHR43775:SF13">
    <property type="entry name" value="POLYKETIDE SYNTHASE 1"/>
    <property type="match status" value="1"/>
</dbReference>
<dbReference type="InterPro" id="IPR016039">
    <property type="entry name" value="Thiolase-like"/>
</dbReference>
<evidence type="ECO:0000256" key="4">
    <source>
        <dbReference type="ARBA" id="ARBA00023002"/>
    </source>
</evidence>
<keyword evidence="2" id="KW-0597">Phosphoprotein</keyword>
<dbReference type="Gene3D" id="3.40.47.10">
    <property type="match status" value="1"/>
</dbReference>
<dbReference type="SMART" id="SM00823">
    <property type="entry name" value="PKS_PP"/>
    <property type="match status" value="1"/>
</dbReference>
<evidence type="ECO:0000259" key="10">
    <source>
        <dbReference type="PROSITE" id="PS52019"/>
    </source>
</evidence>
<dbReference type="InterPro" id="IPR014030">
    <property type="entry name" value="Ketoacyl_synth_N"/>
</dbReference>
<evidence type="ECO:0000256" key="7">
    <source>
        <dbReference type="SAM" id="MobiDB-lite"/>
    </source>
</evidence>
<dbReference type="InterPro" id="IPR042104">
    <property type="entry name" value="PKS_dehydratase_sf"/>
</dbReference>
<keyword evidence="5" id="KW-0511">Multifunctional enzyme</keyword>
<keyword evidence="1" id="KW-0596">Phosphopantetheine</keyword>
<dbReference type="SUPFAM" id="SSF55048">
    <property type="entry name" value="Probable ACP-binding domain of malonyl-CoA ACP transacylase"/>
    <property type="match status" value="1"/>
</dbReference>
<evidence type="ECO:0000256" key="3">
    <source>
        <dbReference type="ARBA" id="ARBA00022679"/>
    </source>
</evidence>
<accession>A0A2P5HQK4</accession>
<dbReference type="SUPFAM" id="SSF53901">
    <property type="entry name" value="Thiolase-like"/>
    <property type="match status" value="1"/>
</dbReference>
<dbReference type="InterPro" id="IPR016035">
    <property type="entry name" value="Acyl_Trfase/lysoPLipase"/>
</dbReference>
<feature type="domain" description="PKS/mFAS DH" evidence="10">
    <location>
        <begin position="1025"/>
        <end position="1358"/>
    </location>
</feature>
<dbReference type="InterPro" id="IPR057326">
    <property type="entry name" value="KR_dom"/>
</dbReference>
<dbReference type="InterPro" id="IPR049551">
    <property type="entry name" value="PKS_DH_C"/>
</dbReference>
<proteinExistence type="predicted"/>
<dbReference type="SUPFAM" id="SSF52151">
    <property type="entry name" value="FabD/lysophospholipase-like"/>
    <property type="match status" value="1"/>
</dbReference>
<dbReference type="EMBL" id="MAVT02000981">
    <property type="protein sequence ID" value="POS72527.1"/>
    <property type="molecule type" value="Genomic_DNA"/>
</dbReference>
<dbReference type="Pfam" id="PF00698">
    <property type="entry name" value="Acyl_transf_1"/>
    <property type="match status" value="1"/>
</dbReference>
<dbReference type="Gene3D" id="3.40.366.10">
    <property type="entry name" value="Malonyl-Coenzyme A Acyl Carrier Protein, domain 2"/>
    <property type="match status" value="1"/>
</dbReference>
<dbReference type="CDD" id="cd05195">
    <property type="entry name" value="enoyl_red"/>
    <property type="match status" value="1"/>
</dbReference>
<feature type="region of interest" description="Disordered" evidence="7">
    <location>
        <begin position="478"/>
        <end position="499"/>
    </location>
</feature>
<dbReference type="InterPro" id="IPR032821">
    <property type="entry name" value="PKS_assoc"/>
</dbReference>
<evidence type="ECO:0000256" key="1">
    <source>
        <dbReference type="ARBA" id="ARBA00022450"/>
    </source>
</evidence>
<dbReference type="SUPFAM" id="SSF50129">
    <property type="entry name" value="GroES-like"/>
    <property type="match status" value="1"/>
</dbReference>
<dbReference type="Pfam" id="PF00109">
    <property type="entry name" value="ketoacyl-synt"/>
    <property type="match status" value="1"/>
</dbReference>
<evidence type="ECO:0000313" key="11">
    <source>
        <dbReference type="EMBL" id="POS72527.1"/>
    </source>
</evidence>
<dbReference type="Gene3D" id="3.40.50.720">
    <property type="entry name" value="NAD(P)-binding Rossmann-like Domain"/>
    <property type="match status" value="2"/>
</dbReference>
<dbReference type="PROSITE" id="PS52019">
    <property type="entry name" value="PKS_MFAS_DH"/>
    <property type="match status" value="1"/>
</dbReference>
<comment type="caution">
    <text evidence="6">Lacks conserved residue(s) required for the propagation of feature annotation.</text>
</comment>
<dbReference type="Gene3D" id="1.10.1200.10">
    <property type="entry name" value="ACP-like"/>
    <property type="match status" value="1"/>
</dbReference>
<dbReference type="GO" id="GO:0031177">
    <property type="term" value="F:phosphopantetheine binding"/>
    <property type="evidence" value="ECO:0007669"/>
    <property type="project" value="InterPro"/>
</dbReference>
<dbReference type="Gene3D" id="3.30.70.3290">
    <property type="match status" value="1"/>
</dbReference>
<feature type="region of interest" description="C-terminal hotdog fold" evidence="6">
    <location>
        <begin position="1185"/>
        <end position="1358"/>
    </location>
</feature>
<evidence type="ECO:0000313" key="12">
    <source>
        <dbReference type="Proteomes" id="UP000094444"/>
    </source>
</evidence>
<dbReference type="InterPro" id="IPR009081">
    <property type="entry name" value="PP-bd_ACP"/>
</dbReference>
<dbReference type="InterPro" id="IPR020841">
    <property type="entry name" value="PKS_Beta-ketoAc_synthase_dom"/>
</dbReference>
<gene>
    <name evidence="11" type="ORF">DHEL01_v209082</name>
</gene>
<dbReference type="InParanoid" id="A0A2P5HQK4"/>
<dbReference type="InterPro" id="IPR020843">
    <property type="entry name" value="ER"/>
</dbReference>
<dbReference type="Pfam" id="PF14765">
    <property type="entry name" value="PS-DH"/>
    <property type="match status" value="1"/>
</dbReference>
<dbReference type="InterPro" id="IPR011032">
    <property type="entry name" value="GroES-like_sf"/>
</dbReference>
<dbReference type="Pfam" id="PF21089">
    <property type="entry name" value="PKS_DH_N"/>
    <property type="match status" value="1"/>
</dbReference>
<dbReference type="PROSITE" id="PS00606">
    <property type="entry name" value="KS3_1"/>
    <property type="match status" value="1"/>
</dbReference>
<dbReference type="Pfam" id="PF02801">
    <property type="entry name" value="Ketoacyl-synt_C"/>
    <property type="match status" value="1"/>
</dbReference>
<comment type="caution">
    <text evidence="11">The sequence shown here is derived from an EMBL/GenBank/DDBJ whole genome shotgun (WGS) entry which is preliminary data.</text>
</comment>
<dbReference type="Gene3D" id="3.90.180.10">
    <property type="entry name" value="Medium-chain alcohol dehydrogenases, catalytic domain"/>
    <property type="match status" value="1"/>
</dbReference>
<keyword evidence="4" id="KW-0560">Oxidoreductase</keyword>
<dbReference type="InterPro" id="IPR036291">
    <property type="entry name" value="NAD(P)-bd_dom_sf"/>
</dbReference>
<protein>
    <submittedName>
        <fullName evidence="11">Beta-ketoacyl synthase domain-containing protein</fullName>
    </submittedName>
</protein>
<dbReference type="Pfam" id="PF08659">
    <property type="entry name" value="KR"/>
    <property type="match status" value="1"/>
</dbReference>
<feature type="domain" description="Carrier" evidence="8">
    <location>
        <begin position="2280"/>
        <end position="2357"/>
    </location>
</feature>
<dbReference type="SMART" id="SM00827">
    <property type="entry name" value="PKS_AT"/>
    <property type="match status" value="1"/>
</dbReference>
<dbReference type="InterPro" id="IPR013968">
    <property type="entry name" value="PKS_KR"/>
</dbReference>
<feature type="region of interest" description="N-terminal hotdog fold" evidence="6">
    <location>
        <begin position="1025"/>
        <end position="1160"/>
    </location>
</feature>